<reference evidence="2" key="1">
    <citation type="submission" date="2018-12" db="EMBL/GenBank/DDBJ databases">
        <title>Novel natural products biosynthetic potential of the class Ktedonobacteria.</title>
        <authorList>
            <person name="Zheng Y."/>
            <person name="Saitou A."/>
            <person name="Wang C.M."/>
            <person name="Toyoda A."/>
            <person name="Minakuchi Y."/>
            <person name="Sekiguchi Y."/>
            <person name="Ueda K."/>
            <person name="Takano H."/>
            <person name="Sakai Y."/>
            <person name="Yokota A."/>
            <person name="Yabe S."/>
        </authorList>
    </citation>
    <scope>NUCLEOTIDE SEQUENCE</scope>
    <source>
        <strain evidence="2">A3-2</strain>
    </source>
</reference>
<feature type="compositionally biased region" description="Basic and acidic residues" evidence="1">
    <location>
        <begin position="1"/>
        <end position="13"/>
    </location>
</feature>
<protein>
    <submittedName>
        <fullName evidence="2">Uncharacterized protein</fullName>
    </submittedName>
</protein>
<gene>
    <name evidence="2" type="ORF">KTA_03040</name>
</gene>
<accession>A0A455T104</accession>
<sequence length="99" mass="11431">MSPVRSGDRDRYRATQQEAEPTLSPARRKRLLKTYGPAPSGYTTEDLERFLDLLYGLYSHISSPKALREIIVSDPFDRREQPRQLRLVELAAWLEAIIS</sequence>
<feature type="region of interest" description="Disordered" evidence="1">
    <location>
        <begin position="1"/>
        <end position="42"/>
    </location>
</feature>
<name>A0A455T104_9CHLR</name>
<dbReference type="EMBL" id="AP019377">
    <property type="protein sequence ID" value="BBH92105.1"/>
    <property type="molecule type" value="Genomic_DNA"/>
</dbReference>
<organism evidence="2">
    <name type="scientific">Thermogemmatispora argillosa</name>
    <dbReference type="NCBI Taxonomy" id="2045280"/>
    <lineage>
        <taxon>Bacteria</taxon>
        <taxon>Bacillati</taxon>
        <taxon>Chloroflexota</taxon>
        <taxon>Ktedonobacteria</taxon>
        <taxon>Thermogemmatisporales</taxon>
        <taxon>Thermogemmatisporaceae</taxon>
        <taxon>Thermogemmatispora</taxon>
    </lineage>
</organism>
<evidence type="ECO:0000313" key="2">
    <source>
        <dbReference type="EMBL" id="BBH92105.1"/>
    </source>
</evidence>
<proteinExistence type="predicted"/>
<dbReference type="AlphaFoldDB" id="A0A455T104"/>
<evidence type="ECO:0000256" key="1">
    <source>
        <dbReference type="SAM" id="MobiDB-lite"/>
    </source>
</evidence>